<evidence type="ECO:0000313" key="2">
    <source>
        <dbReference type="Proteomes" id="UP000243002"/>
    </source>
</evidence>
<dbReference type="OrthoDB" id="9801383at2"/>
<dbReference type="Pfam" id="PF05787">
    <property type="entry name" value="PhoX"/>
    <property type="match status" value="1"/>
</dbReference>
<keyword evidence="2" id="KW-1185">Reference proteome</keyword>
<dbReference type="PANTHER" id="PTHR35399:SF2">
    <property type="entry name" value="DUF839 DOMAIN-CONTAINING PROTEIN"/>
    <property type="match status" value="1"/>
</dbReference>
<reference evidence="1 2" key="1">
    <citation type="journal article" date="2018" name="Environ. Microbiol.">
        <title>Ecological and genomic features of two widespread freshwater picocyanobacteria.</title>
        <authorList>
            <person name="Cabello-Yeves P.J."/>
            <person name="Picazo A."/>
            <person name="Camacho A."/>
            <person name="Callieri C."/>
            <person name="Rosselli R."/>
            <person name="Roda-Garcia J.J."/>
            <person name="Coutinho F.H."/>
            <person name="Rodriguez-Valera F."/>
        </authorList>
    </citation>
    <scope>NUCLEOTIDE SEQUENCE [LARGE SCALE GENOMIC DNA]</scope>
    <source>
        <strain evidence="1 2">Tous</strain>
    </source>
</reference>
<sequence length="730" mass="78181">MNRSALKRRQLLELLGIGAGSSAAAMLLPQLEVRSRGTAGDAALPFVPVRAPLPLPADGLSAADQRRIYRTFNVDDKLLVPEGYRAELIAVWGDLLATGRFGFNNDYLAFQALPGGKALLSINFEYISPQTWSAGFSEAVGTTLPLEPLQQSLASRGGSVDVASLAANDPLRSLIEAVARAAMADLGIGVLELEQGSSGWRRLGGSRYERRIDGLSGLSQQEQALRCSGPAAAVFRHSQPLGYRDGLGDRIIGTFANCAGGTTPWGTVLSAEENFQSQVPEAVYADGSAASPEKRPFRWDGSRLDGLGNPFGLAGNKYGWMVEFDPREPSKPAVKHSLLGRFRHEAVAVVARSGEPLVVYSGCDRHGGHFYRFVSEGLVQDPLDRTNSRLFAAGRLEVARFNAEGSGTWIALEATTAVQPQPPSHYERFGWEQPVVLPHSDRQRSGSEALSSDSALQAYCSRYKKLGDLYPLGGDDVQAQLRQQGAILIDAHLAANAAGATACPRPEDTDIDPINGDLLIAFTAAGRDESGCSDPAVFRGPKGESLWPHGWVMRLSDGGAGRGARFRWRMVAAGGLPWEGGLGFSHPDNLAFDPSGNLWLVTDRSGDADLDVFGNNSCWLLPRASAMAGQALCFAIGPVGSELCGPCFDTEGRTLFLAVQHPGEGQGVRQGKEVEAQAHSLVDRNGQRFEQLRWVPLGSNWPSGVPGRPPRPGVVAIRRLNNQPLIAPSP</sequence>
<dbReference type="PANTHER" id="PTHR35399">
    <property type="entry name" value="SLR8030 PROTEIN"/>
    <property type="match status" value="1"/>
</dbReference>
<name>A0A2P7MQD0_9CYAN</name>
<protein>
    <submittedName>
        <fullName evidence="1">Phosphatase</fullName>
    </submittedName>
</protein>
<proteinExistence type="predicted"/>
<evidence type="ECO:0000313" key="1">
    <source>
        <dbReference type="EMBL" id="PSJ03424.1"/>
    </source>
</evidence>
<organism evidence="1 2">
    <name type="scientific">Cyanobium usitatum str. Tous</name>
    <dbReference type="NCBI Taxonomy" id="2116684"/>
    <lineage>
        <taxon>Bacteria</taxon>
        <taxon>Bacillati</taxon>
        <taxon>Cyanobacteriota</taxon>
        <taxon>Cyanophyceae</taxon>
        <taxon>Synechococcales</taxon>
        <taxon>Prochlorococcaceae</taxon>
        <taxon>Cyanobium</taxon>
    </lineage>
</organism>
<dbReference type="SUPFAM" id="SSF63829">
    <property type="entry name" value="Calcium-dependent phosphotriesterase"/>
    <property type="match status" value="1"/>
</dbReference>
<dbReference type="Proteomes" id="UP000243002">
    <property type="component" value="Unassembled WGS sequence"/>
</dbReference>
<comment type="caution">
    <text evidence="1">The sequence shown here is derived from an EMBL/GenBank/DDBJ whole genome shotgun (WGS) entry which is preliminary data.</text>
</comment>
<dbReference type="RefSeq" id="WP_106633176.1">
    <property type="nucleotide sequence ID" value="NZ_PXXO01000024.1"/>
</dbReference>
<accession>A0A2P7MQD0</accession>
<dbReference type="EMBL" id="PXXO01000024">
    <property type="protein sequence ID" value="PSJ03424.1"/>
    <property type="molecule type" value="Genomic_DNA"/>
</dbReference>
<dbReference type="InterPro" id="IPR008557">
    <property type="entry name" value="PhoX"/>
</dbReference>
<dbReference type="AlphaFoldDB" id="A0A2P7MQD0"/>
<gene>
    <name evidence="1" type="ORF">C7K55_13100</name>
</gene>